<dbReference type="GO" id="GO:0032993">
    <property type="term" value="C:protein-DNA complex"/>
    <property type="evidence" value="ECO:0007669"/>
    <property type="project" value="TreeGrafter"/>
</dbReference>
<keyword evidence="11" id="KW-1185">Reference proteome</keyword>
<dbReference type="Pfam" id="PF00486">
    <property type="entry name" value="Trans_reg_C"/>
    <property type="match status" value="1"/>
</dbReference>
<dbReference type="GO" id="GO:0000156">
    <property type="term" value="F:phosphorelay response regulator activity"/>
    <property type="evidence" value="ECO:0007669"/>
    <property type="project" value="TreeGrafter"/>
</dbReference>
<dbReference type="Pfam" id="PF00072">
    <property type="entry name" value="Response_reg"/>
    <property type="match status" value="1"/>
</dbReference>
<evidence type="ECO:0000256" key="1">
    <source>
        <dbReference type="ARBA" id="ARBA00022553"/>
    </source>
</evidence>
<dbReference type="InterPro" id="IPR036388">
    <property type="entry name" value="WH-like_DNA-bd_sf"/>
</dbReference>
<dbReference type="InterPro" id="IPR039420">
    <property type="entry name" value="WalR-like"/>
</dbReference>
<keyword evidence="1 6" id="KW-0597">Phosphoprotein</keyword>
<dbReference type="InterPro" id="IPR001867">
    <property type="entry name" value="OmpR/PhoB-type_DNA-bd"/>
</dbReference>
<dbReference type="SMART" id="SM00862">
    <property type="entry name" value="Trans_reg_C"/>
    <property type="match status" value="1"/>
</dbReference>
<evidence type="ECO:0000256" key="4">
    <source>
        <dbReference type="ARBA" id="ARBA00023125"/>
    </source>
</evidence>
<dbReference type="PROSITE" id="PS50110">
    <property type="entry name" value="RESPONSE_REGULATORY"/>
    <property type="match status" value="1"/>
</dbReference>
<dbReference type="EMBL" id="CP013909">
    <property type="protein sequence ID" value="ALW84683.1"/>
    <property type="molecule type" value="Genomic_DNA"/>
</dbReference>
<protein>
    <submittedName>
        <fullName evidence="10">Two-component system response regulator</fullName>
    </submittedName>
</protein>
<dbReference type="Gene3D" id="6.10.250.690">
    <property type="match status" value="1"/>
</dbReference>
<evidence type="ECO:0000313" key="10">
    <source>
        <dbReference type="EMBL" id="ALW84683.1"/>
    </source>
</evidence>
<accession>A0A0U4BDL8</accession>
<dbReference type="Gene3D" id="3.40.50.2300">
    <property type="match status" value="1"/>
</dbReference>
<dbReference type="KEGG" id="hyg:AUC43_06075"/>
<dbReference type="Gene3D" id="1.10.10.10">
    <property type="entry name" value="Winged helix-like DNA-binding domain superfamily/Winged helix DNA-binding domain"/>
    <property type="match status" value="1"/>
</dbReference>
<dbReference type="PANTHER" id="PTHR48111:SF22">
    <property type="entry name" value="REGULATOR OF RPOS"/>
    <property type="match status" value="1"/>
</dbReference>
<reference evidence="10 11" key="1">
    <citation type="submission" date="2015-12" db="EMBL/GenBank/DDBJ databases">
        <authorList>
            <person name="Shamseldin A."/>
            <person name="Moawad H."/>
            <person name="Abd El-Rahim W.M."/>
            <person name="Sadowsky M.J."/>
        </authorList>
    </citation>
    <scope>NUCLEOTIDE SEQUENCE [LARGE SCALE GENOMIC DNA]</scope>
    <source>
        <strain evidence="10 11">DG5B</strain>
    </source>
</reference>
<dbReference type="GO" id="GO:0005829">
    <property type="term" value="C:cytosol"/>
    <property type="evidence" value="ECO:0007669"/>
    <property type="project" value="TreeGrafter"/>
</dbReference>
<name>A0A0U4BDL8_9BACT</name>
<dbReference type="OrthoDB" id="9774822at2"/>
<dbReference type="RefSeq" id="WP_068191034.1">
    <property type="nucleotide sequence ID" value="NZ_CP013909.1"/>
</dbReference>
<evidence type="ECO:0000313" key="11">
    <source>
        <dbReference type="Proteomes" id="UP000059542"/>
    </source>
</evidence>
<keyword evidence="4 7" id="KW-0238">DNA-binding</keyword>
<dbReference type="PANTHER" id="PTHR48111">
    <property type="entry name" value="REGULATOR OF RPOS"/>
    <property type="match status" value="1"/>
</dbReference>
<evidence type="ECO:0000256" key="6">
    <source>
        <dbReference type="PROSITE-ProRule" id="PRU00169"/>
    </source>
</evidence>
<dbReference type="GO" id="GO:0000976">
    <property type="term" value="F:transcription cis-regulatory region binding"/>
    <property type="evidence" value="ECO:0007669"/>
    <property type="project" value="TreeGrafter"/>
</dbReference>
<dbReference type="GO" id="GO:0006355">
    <property type="term" value="P:regulation of DNA-templated transcription"/>
    <property type="evidence" value="ECO:0007669"/>
    <property type="project" value="InterPro"/>
</dbReference>
<dbReference type="PROSITE" id="PS51755">
    <property type="entry name" value="OMPR_PHOB"/>
    <property type="match status" value="1"/>
</dbReference>
<dbReference type="AlphaFoldDB" id="A0A0U4BDL8"/>
<evidence type="ECO:0000256" key="7">
    <source>
        <dbReference type="PROSITE-ProRule" id="PRU01091"/>
    </source>
</evidence>
<dbReference type="STRING" id="1411621.AUC43_06075"/>
<evidence type="ECO:0000256" key="5">
    <source>
        <dbReference type="ARBA" id="ARBA00023163"/>
    </source>
</evidence>
<dbReference type="InterPro" id="IPR001789">
    <property type="entry name" value="Sig_transdc_resp-reg_receiver"/>
</dbReference>
<evidence type="ECO:0000256" key="2">
    <source>
        <dbReference type="ARBA" id="ARBA00023012"/>
    </source>
</evidence>
<evidence type="ECO:0000259" key="8">
    <source>
        <dbReference type="PROSITE" id="PS50110"/>
    </source>
</evidence>
<dbReference type="SMART" id="SM00448">
    <property type="entry name" value="REC"/>
    <property type="match status" value="1"/>
</dbReference>
<feature type="domain" description="OmpR/PhoB-type" evidence="9">
    <location>
        <begin position="124"/>
        <end position="224"/>
    </location>
</feature>
<evidence type="ECO:0000256" key="3">
    <source>
        <dbReference type="ARBA" id="ARBA00023015"/>
    </source>
</evidence>
<dbReference type="InterPro" id="IPR011006">
    <property type="entry name" value="CheY-like_superfamily"/>
</dbReference>
<proteinExistence type="predicted"/>
<gene>
    <name evidence="10" type="ORF">AUC43_06075</name>
</gene>
<dbReference type="SUPFAM" id="SSF52172">
    <property type="entry name" value="CheY-like"/>
    <property type="match status" value="1"/>
</dbReference>
<keyword evidence="5" id="KW-0804">Transcription</keyword>
<dbReference type="Proteomes" id="UP000059542">
    <property type="component" value="Chromosome"/>
</dbReference>
<keyword evidence="2" id="KW-0902">Two-component regulatory system</keyword>
<sequence>MKLLLVEDEPELLASVVSYLQAQHYVCEVATTYDQAQEKMLLHDYECIVLDLTLPGGDGLDLLRELQRHQKAAGVIITSARAAVDDRITGLELGADDYLPKPFYLPELSARIAALVRRRHYQGTNLLQVGLLSVDVSARRASVAAQPLTLTRTEFDLLLLLLANQGRVITKGAIAEHLSGDVAEQFDTYEKVYAHVKNLKRKLTEAGAPNYIRMVYGLGYRFDPNPAT</sequence>
<feature type="modified residue" description="4-aspartylphosphate" evidence="6">
    <location>
        <position position="51"/>
    </location>
</feature>
<evidence type="ECO:0000259" key="9">
    <source>
        <dbReference type="PROSITE" id="PS51755"/>
    </source>
</evidence>
<dbReference type="CDD" id="cd00383">
    <property type="entry name" value="trans_reg_C"/>
    <property type="match status" value="1"/>
</dbReference>
<feature type="DNA-binding region" description="OmpR/PhoB-type" evidence="7">
    <location>
        <begin position="124"/>
        <end position="224"/>
    </location>
</feature>
<keyword evidence="3" id="KW-0805">Transcription regulation</keyword>
<feature type="domain" description="Response regulatory" evidence="8">
    <location>
        <begin position="2"/>
        <end position="116"/>
    </location>
</feature>
<organism evidence="10 11">
    <name type="scientific">Hymenobacter sedentarius</name>
    <dbReference type="NCBI Taxonomy" id="1411621"/>
    <lineage>
        <taxon>Bacteria</taxon>
        <taxon>Pseudomonadati</taxon>
        <taxon>Bacteroidota</taxon>
        <taxon>Cytophagia</taxon>
        <taxon>Cytophagales</taxon>
        <taxon>Hymenobacteraceae</taxon>
        <taxon>Hymenobacter</taxon>
    </lineage>
</organism>